<keyword evidence="5" id="KW-1185">Reference proteome</keyword>
<feature type="region of interest" description="Disordered" evidence="2">
    <location>
        <begin position="1"/>
        <end position="20"/>
    </location>
</feature>
<keyword evidence="3" id="KW-0812">Transmembrane</keyword>
<feature type="region of interest" description="Disordered" evidence="2">
    <location>
        <begin position="145"/>
        <end position="190"/>
    </location>
</feature>
<evidence type="ECO:0000256" key="2">
    <source>
        <dbReference type="SAM" id="MobiDB-lite"/>
    </source>
</evidence>
<dbReference type="RefSeq" id="WP_002622437.1">
    <property type="nucleotide sequence ID" value="NZ_ANAH02000010.1"/>
</dbReference>
<gene>
    <name evidence="4" type="ORF">D187_001274</name>
</gene>
<feature type="compositionally biased region" description="Pro residues" evidence="2">
    <location>
        <begin position="164"/>
        <end position="177"/>
    </location>
</feature>
<evidence type="ECO:0000313" key="5">
    <source>
        <dbReference type="Proteomes" id="UP000011682"/>
    </source>
</evidence>
<sequence>MYPPVGKDTTSRPQEVGSAASEPPLCFGWRNTMRAVLGWIAIVQLLWAGSARADELATLALSQAKAFYQALDYERCLKRLKRAGTLKLSEPERAEVALYQGLCGAGLGQSKAARKSFQRALELDPELQLPLGTSPRLVELFEEVGGKRRSRPPDAPAVAAAPAPDVPSAPSAEPPTVTPELKPSAPPAVTERPAFLPQAQPPKSGVVRAVPYVLGGASLAVLATGVVFGVQARSSEAQARGAHFDSDMASFNRQAASRARTANILYIGSGVVAAATVVSALLQ</sequence>
<dbReference type="eggNOG" id="COG0457">
    <property type="taxonomic scope" value="Bacteria"/>
</dbReference>
<evidence type="ECO:0000256" key="3">
    <source>
        <dbReference type="SAM" id="Phobius"/>
    </source>
</evidence>
<dbReference type="InterPro" id="IPR011990">
    <property type="entry name" value="TPR-like_helical_dom_sf"/>
</dbReference>
<feature type="transmembrane region" description="Helical" evidence="3">
    <location>
        <begin position="209"/>
        <end position="230"/>
    </location>
</feature>
<dbReference type="InterPro" id="IPR019734">
    <property type="entry name" value="TPR_rpt"/>
</dbReference>
<reference evidence="4" key="1">
    <citation type="submission" date="2013-05" db="EMBL/GenBank/DDBJ databases">
        <title>Genome assembly of Cystobacter fuscus DSM 2262.</title>
        <authorList>
            <person name="Sharma G."/>
            <person name="Khatri I."/>
            <person name="Kaur C."/>
            <person name="Mayilraj S."/>
            <person name="Subramanian S."/>
        </authorList>
    </citation>
    <scope>NUCLEOTIDE SEQUENCE [LARGE SCALE GENOMIC DNA]</scope>
    <source>
        <strain evidence="4">DSM 2262</strain>
    </source>
</reference>
<evidence type="ECO:0000256" key="1">
    <source>
        <dbReference type="PROSITE-ProRule" id="PRU00339"/>
    </source>
</evidence>
<accession>S9PEL5</accession>
<dbReference type="AlphaFoldDB" id="S9PEL5"/>
<proteinExistence type="predicted"/>
<feature type="repeat" description="TPR" evidence="1">
    <location>
        <begin position="94"/>
        <end position="127"/>
    </location>
</feature>
<keyword evidence="1" id="KW-0802">TPR repeat</keyword>
<keyword evidence="3" id="KW-0472">Membrane</keyword>
<dbReference type="EMBL" id="ANAH02000010">
    <property type="protein sequence ID" value="EPX61491.1"/>
    <property type="molecule type" value="Genomic_DNA"/>
</dbReference>
<dbReference type="OrthoDB" id="9926024at2"/>
<name>S9PEL5_CYSF2</name>
<feature type="transmembrane region" description="Helical" evidence="3">
    <location>
        <begin position="263"/>
        <end position="282"/>
    </location>
</feature>
<comment type="caution">
    <text evidence="4">The sequence shown here is derived from an EMBL/GenBank/DDBJ whole genome shotgun (WGS) entry which is preliminary data.</text>
</comment>
<dbReference type="Proteomes" id="UP000011682">
    <property type="component" value="Unassembled WGS sequence"/>
</dbReference>
<keyword evidence="3" id="KW-1133">Transmembrane helix</keyword>
<dbReference type="Gene3D" id="1.25.40.10">
    <property type="entry name" value="Tetratricopeptide repeat domain"/>
    <property type="match status" value="1"/>
</dbReference>
<dbReference type="SUPFAM" id="SSF48452">
    <property type="entry name" value="TPR-like"/>
    <property type="match status" value="1"/>
</dbReference>
<dbReference type="PROSITE" id="PS50005">
    <property type="entry name" value="TPR"/>
    <property type="match status" value="1"/>
</dbReference>
<protein>
    <submittedName>
        <fullName evidence="4">Uncharacterized protein</fullName>
    </submittedName>
</protein>
<organism evidence="4 5">
    <name type="scientific">Cystobacter fuscus (strain ATCC 25194 / DSM 2262 / NBRC 100088 / M29)</name>
    <dbReference type="NCBI Taxonomy" id="1242864"/>
    <lineage>
        <taxon>Bacteria</taxon>
        <taxon>Pseudomonadati</taxon>
        <taxon>Myxococcota</taxon>
        <taxon>Myxococcia</taxon>
        <taxon>Myxococcales</taxon>
        <taxon>Cystobacterineae</taxon>
        <taxon>Archangiaceae</taxon>
        <taxon>Cystobacter</taxon>
    </lineage>
</organism>
<evidence type="ECO:0000313" key="4">
    <source>
        <dbReference type="EMBL" id="EPX61491.1"/>
    </source>
</evidence>